<dbReference type="PANTHER" id="PTHR34075:SF4">
    <property type="entry name" value="DUF35 DOMAIN-CONTAINING PROTEIN"/>
    <property type="match status" value="1"/>
</dbReference>
<dbReference type="Proteomes" id="UP000024332">
    <property type="component" value="Unassembled WGS sequence"/>
</dbReference>
<dbReference type="GO" id="GO:0003677">
    <property type="term" value="F:DNA binding"/>
    <property type="evidence" value="ECO:0007669"/>
    <property type="project" value="UniProtKB-KW"/>
</dbReference>
<name>A0A031LKC6_9CREN</name>
<reference evidence="2 3" key="1">
    <citation type="submission" date="2014-03" db="EMBL/GenBank/DDBJ databases">
        <title>Draft genome sequence of the novel thermoacidophilic archaea Acidianus copahuensis ALE1 strain, isolated from Copahue volcanic area in Neuquen Argentina.</title>
        <authorList>
            <person name="Urbieta M.S."/>
            <person name="Rascovan N."/>
            <person name="Castro C."/>
            <person name="Revale S."/>
            <person name="Giaveno M.A."/>
            <person name="Vazquez M.P."/>
            <person name="Donati E.R."/>
        </authorList>
    </citation>
    <scope>NUCLEOTIDE SEQUENCE [LARGE SCALE GENOMIC DNA]</scope>
    <source>
        <strain evidence="2 3">ALE1</strain>
    </source>
</reference>
<feature type="domain" description="ChsH2 rubredoxin-like zinc ribbon" evidence="1">
    <location>
        <begin position="34"/>
        <end position="65"/>
    </location>
</feature>
<dbReference type="Pfam" id="PF12172">
    <property type="entry name" value="zf-ChsH2"/>
    <property type="match status" value="1"/>
</dbReference>
<protein>
    <submittedName>
        <fullName evidence="2">DNA-binding protein</fullName>
    </submittedName>
</protein>
<evidence type="ECO:0000259" key="1">
    <source>
        <dbReference type="Pfam" id="PF12172"/>
    </source>
</evidence>
<dbReference type="EMBL" id="JFZT01000057">
    <property type="protein sequence ID" value="EZQ02006.1"/>
    <property type="molecule type" value="Genomic_DNA"/>
</dbReference>
<dbReference type="Gene3D" id="2.40.50.140">
    <property type="entry name" value="Nucleic acid-binding proteins"/>
    <property type="match status" value="1"/>
</dbReference>
<dbReference type="SUPFAM" id="SSF50249">
    <property type="entry name" value="Nucleic acid-binding proteins"/>
    <property type="match status" value="1"/>
</dbReference>
<dbReference type="AlphaFoldDB" id="A0A031LKC6"/>
<dbReference type="InterPro" id="IPR012340">
    <property type="entry name" value="NA-bd_OB-fold"/>
</dbReference>
<gene>
    <name evidence="2" type="ORF">CM19_11050</name>
</gene>
<dbReference type="PANTHER" id="PTHR34075">
    <property type="entry name" value="BLR3430 PROTEIN"/>
    <property type="match status" value="1"/>
</dbReference>
<comment type="caution">
    <text evidence="2">The sequence shown here is derived from an EMBL/GenBank/DDBJ whole genome shotgun (WGS) entry which is preliminary data.</text>
</comment>
<keyword evidence="3" id="KW-1185">Reference proteome</keyword>
<accession>A0A031LKC6</accession>
<dbReference type="Gene3D" id="6.10.30.10">
    <property type="match status" value="1"/>
</dbReference>
<sequence>MSWDKGKETKSWKDIMEAEKYVYTLGEAGEKFLEGLKEGKIYGRKCRKCGRVYVPPRMYCEDCFEELDEYVTLRSPYIDSFTTIYYDDEGNKLDKPVSIAIIRFEGVKGGLLAYVEGEANQNKNVEIISYDIPLKVKVV</sequence>
<keyword evidence="2" id="KW-0238">DNA-binding</keyword>
<organism evidence="2 3">
    <name type="scientific">Candidatus Acidianus copahuensis</name>
    <dbReference type="NCBI Taxonomy" id="1160895"/>
    <lineage>
        <taxon>Archaea</taxon>
        <taxon>Thermoproteota</taxon>
        <taxon>Thermoprotei</taxon>
        <taxon>Sulfolobales</taxon>
        <taxon>Sulfolobaceae</taxon>
        <taxon>Acidianus</taxon>
    </lineage>
</organism>
<dbReference type="InterPro" id="IPR052513">
    <property type="entry name" value="Thioester_dehydratase-like"/>
</dbReference>
<dbReference type="OrthoDB" id="9573at2157"/>
<dbReference type="STRING" id="1160895.CM19_11050"/>
<dbReference type="InterPro" id="IPR022002">
    <property type="entry name" value="ChsH2_Znr"/>
</dbReference>
<dbReference type="RefSeq" id="WP_048100396.1">
    <property type="nucleotide sequence ID" value="NZ_JFZT01000057.1"/>
</dbReference>
<evidence type="ECO:0000313" key="3">
    <source>
        <dbReference type="Proteomes" id="UP000024332"/>
    </source>
</evidence>
<evidence type="ECO:0000313" key="2">
    <source>
        <dbReference type="EMBL" id="EZQ02006.1"/>
    </source>
</evidence>
<proteinExistence type="predicted"/>